<reference evidence="2 3" key="1">
    <citation type="submission" date="2020-07" db="EMBL/GenBank/DDBJ databases">
        <title>Sequencing the genomes of 1000 actinobacteria strains.</title>
        <authorList>
            <person name="Klenk H.-P."/>
        </authorList>
    </citation>
    <scope>NUCLEOTIDE SEQUENCE [LARGE SCALE GENOMIC DNA]</scope>
    <source>
        <strain evidence="2 3">DSM 15131</strain>
    </source>
</reference>
<dbReference type="RefSeq" id="WP_179650008.1">
    <property type="nucleotide sequence ID" value="NZ_JACBZM010000001.1"/>
</dbReference>
<evidence type="ECO:0000256" key="1">
    <source>
        <dbReference type="SAM" id="Phobius"/>
    </source>
</evidence>
<accession>A0A7Y9ZIR7</accession>
<name>A0A7Y9ZIR7_9ACTN</name>
<evidence type="ECO:0000313" key="2">
    <source>
        <dbReference type="EMBL" id="NYI46204.1"/>
    </source>
</evidence>
<dbReference type="Proteomes" id="UP000562045">
    <property type="component" value="Unassembled WGS sequence"/>
</dbReference>
<protein>
    <submittedName>
        <fullName evidence="2">Uncharacterized protein</fullName>
    </submittedName>
</protein>
<feature type="transmembrane region" description="Helical" evidence="1">
    <location>
        <begin position="55"/>
        <end position="71"/>
    </location>
</feature>
<keyword evidence="1" id="KW-0812">Transmembrane</keyword>
<dbReference type="EMBL" id="JACBZM010000001">
    <property type="protein sequence ID" value="NYI46204.1"/>
    <property type="molecule type" value="Genomic_DNA"/>
</dbReference>
<gene>
    <name evidence="2" type="ORF">BJ993_003284</name>
</gene>
<keyword evidence="1" id="KW-1133">Transmembrane helix</keyword>
<feature type="transmembrane region" description="Helical" evidence="1">
    <location>
        <begin position="86"/>
        <end position="105"/>
    </location>
</feature>
<organism evidence="2 3">
    <name type="scientific">Nocardioides aromaticivorans</name>
    <dbReference type="NCBI Taxonomy" id="200618"/>
    <lineage>
        <taxon>Bacteria</taxon>
        <taxon>Bacillati</taxon>
        <taxon>Actinomycetota</taxon>
        <taxon>Actinomycetes</taxon>
        <taxon>Propionibacteriales</taxon>
        <taxon>Nocardioidaceae</taxon>
        <taxon>Nocardioides</taxon>
    </lineage>
</organism>
<sequence>MAHLRRAPLAVLCLLGGAAVSTCAVLLHDYAWGLVLGVVTTFALLVALPPGWWSRLSFAVGWVVVLLQATTERPEGDYLVSSDASGYALLLVGTVVLAGGFVGLVRRGRPAGDSGGVETAP</sequence>
<evidence type="ECO:0000313" key="3">
    <source>
        <dbReference type="Proteomes" id="UP000562045"/>
    </source>
</evidence>
<dbReference type="AlphaFoldDB" id="A0A7Y9ZIR7"/>
<keyword evidence="1" id="KW-0472">Membrane</keyword>
<proteinExistence type="predicted"/>
<comment type="caution">
    <text evidence="2">The sequence shown here is derived from an EMBL/GenBank/DDBJ whole genome shotgun (WGS) entry which is preliminary data.</text>
</comment>
<feature type="transmembrane region" description="Helical" evidence="1">
    <location>
        <begin position="30"/>
        <end position="48"/>
    </location>
</feature>